<dbReference type="FunFam" id="3.30.30.30:FF:000003">
    <property type="entry name" value="Heat shock protein 9"/>
    <property type="match status" value="1"/>
</dbReference>
<evidence type="ECO:0000313" key="4">
    <source>
        <dbReference type="WBParaSite" id="ASIM_0000911101-mRNA-1"/>
    </source>
</evidence>
<dbReference type="AlphaFoldDB" id="A0A0M3JN71"/>
<dbReference type="InterPro" id="IPR043129">
    <property type="entry name" value="ATPase_NBD"/>
</dbReference>
<sequence length="48" mass="5395">LIGRRFDDPDVQRDMKVVPFKIVKASNGDAWVEAQGKVYSPSQVNSFV</sequence>
<dbReference type="Pfam" id="PF00012">
    <property type="entry name" value="HSP70"/>
    <property type="match status" value="1"/>
</dbReference>
<dbReference type="GO" id="GO:0005524">
    <property type="term" value="F:ATP binding"/>
    <property type="evidence" value="ECO:0007669"/>
    <property type="project" value="UniProtKB-KW"/>
</dbReference>
<proteinExistence type="inferred from homology"/>
<organism evidence="4">
    <name type="scientific">Anisakis simplex</name>
    <name type="common">Herring worm</name>
    <dbReference type="NCBI Taxonomy" id="6269"/>
    <lineage>
        <taxon>Eukaryota</taxon>
        <taxon>Metazoa</taxon>
        <taxon>Ecdysozoa</taxon>
        <taxon>Nematoda</taxon>
        <taxon>Chromadorea</taxon>
        <taxon>Rhabditida</taxon>
        <taxon>Spirurina</taxon>
        <taxon>Ascaridomorpha</taxon>
        <taxon>Ascaridoidea</taxon>
        <taxon>Anisakidae</taxon>
        <taxon>Anisakis</taxon>
        <taxon>Anisakis simplex complex</taxon>
    </lineage>
</organism>
<protein>
    <submittedName>
        <fullName evidence="4">Phage major capsid protein</fullName>
    </submittedName>
</protein>
<name>A0A0M3JN71_ANISI</name>
<keyword evidence="2" id="KW-0547">Nucleotide-binding</keyword>
<evidence type="ECO:0000256" key="2">
    <source>
        <dbReference type="ARBA" id="ARBA00022741"/>
    </source>
</evidence>
<evidence type="ECO:0000256" key="3">
    <source>
        <dbReference type="ARBA" id="ARBA00022840"/>
    </source>
</evidence>
<dbReference type="InterPro" id="IPR013126">
    <property type="entry name" value="Hsp_70_fam"/>
</dbReference>
<dbReference type="GO" id="GO:0140662">
    <property type="term" value="F:ATP-dependent protein folding chaperone"/>
    <property type="evidence" value="ECO:0007669"/>
    <property type="project" value="InterPro"/>
</dbReference>
<keyword evidence="3" id="KW-0067">ATP-binding</keyword>
<dbReference type="Gene3D" id="3.30.30.30">
    <property type="match status" value="1"/>
</dbReference>
<evidence type="ECO:0000256" key="1">
    <source>
        <dbReference type="ARBA" id="ARBA00007381"/>
    </source>
</evidence>
<accession>A0A0M3JN71</accession>
<dbReference type="WBParaSite" id="ASIM_0000911101-mRNA-1">
    <property type="protein sequence ID" value="ASIM_0000911101-mRNA-1"/>
    <property type="gene ID" value="ASIM_0000911101"/>
</dbReference>
<dbReference type="SUPFAM" id="SSF53067">
    <property type="entry name" value="Actin-like ATPase domain"/>
    <property type="match status" value="1"/>
</dbReference>
<comment type="similarity">
    <text evidence="1">Belongs to the heat shock protein 70 family.</text>
</comment>
<reference evidence="4" key="1">
    <citation type="submission" date="2017-02" db="UniProtKB">
        <authorList>
            <consortium name="WormBaseParasite"/>
        </authorList>
    </citation>
    <scope>IDENTIFICATION</scope>
</reference>